<feature type="active site" description="For sulfotransferase activity" evidence="2">
    <location>
        <position position="128"/>
    </location>
</feature>
<dbReference type="Proteomes" id="UP000762676">
    <property type="component" value="Unassembled WGS sequence"/>
</dbReference>
<name>A0AAV4GL12_9GAST</name>
<gene>
    <name evidence="4" type="ORF">ElyMa_004172500</name>
</gene>
<protein>
    <submittedName>
        <fullName evidence="4">Heparan sulfate glucosamine 3-O-sulfotransferase 5</fullName>
    </submittedName>
</protein>
<comment type="caution">
    <text evidence="4">The sequence shown here is derived from an EMBL/GenBank/DDBJ whole genome shotgun (WGS) entry which is preliminary data.</text>
</comment>
<keyword evidence="3" id="KW-0812">Transmembrane</keyword>
<feature type="transmembrane region" description="Helical" evidence="3">
    <location>
        <begin position="12"/>
        <end position="35"/>
    </location>
</feature>
<dbReference type="InterPro" id="IPR037359">
    <property type="entry name" value="NST/OST"/>
</dbReference>
<evidence type="ECO:0000256" key="2">
    <source>
        <dbReference type="PIRSR" id="PIRSR637359-1"/>
    </source>
</evidence>
<evidence type="ECO:0000313" key="4">
    <source>
        <dbReference type="EMBL" id="GFR85371.1"/>
    </source>
</evidence>
<keyword evidence="1" id="KW-0808">Transferase</keyword>
<evidence type="ECO:0000313" key="5">
    <source>
        <dbReference type="Proteomes" id="UP000762676"/>
    </source>
</evidence>
<dbReference type="GO" id="GO:0008467">
    <property type="term" value="F:[heparan sulfate]-glucosamine 3-sulfotransferase activity"/>
    <property type="evidence" value="ECO:0007669"/>
    <property type="project" value="TreeGrafter"/>
</dbReference>
<sequence>MRHYVRLQVTSLVTLCVSLVVTSALLTCSLTLMFASPIAEVARRFYLPVTREANANTRGSLSLPARFEQREASQRETSDILIRHPKKNDLDPQPTSWLQRFLPANNDSNKFEQPQSRAPQCLLLGFAKCGTSALLEFLNLHPKIVTLDWEPDYFCDRMYKKYDLKWYVGRMPPSLPGQITIEKSPCYIVEHDAHIRIHAMNSSVKVRGARQ</sequence>
<dbReference type="Gene3D" id="3.40.50.300">
    <property type="entry name" value="P-loop containing nucleotide triphosphate hydrolases"/>
    <property type="match status" value="1"/>
</dbReference>
<keyword evidence="3" id="KW-1133">Transmembrane helix</keyword>
<evidence type="ECO:0000256" key="3">
    <source>
        <dbReference type="SAM" id="Phobius"/>
    </source>
</evidence>
<accession>A0AAV4GL12</accession>
<dbReference type="EMBL" id="BMAT01008457">
    <property type="protein sequence ID" value="GFR85371.1"/>
    <property type="molecule type" value="Genomic_DNA"/>
</dbReference>
<dbReference type="PANTHER" id="PTHR10605">
    <property type="entry name" value="HEPARAN SULFATE SULFOTRANSFERASE"/>
    <property type="match status" value="1"/>
</dbReference>
<dbReference type="PANTHER" id="PTHR10605:SF65">
    <property type="entry name" value="GH20068P"/>
    <property type="match status" value="1"/>
</dbReference>
<dbReference type="AlphaFoldDB" id="A0AAV4GL12"/>
<organism evidence="4 5">
    <name type="scientific">Elysia marginata</name>
    <dbReference type="NCBI Taxonomy" id="1093978"/>
    <lineage>
        <taxon>Eukaryota</taxon>
        <taxon>Metazoa</taxon>
        <taxon>Spiralia</taxon>
        <taxon>Lophotrochozoa</taxon>
        <taxon>Mollusca</taxon>
        <taxon>Gastropoda</taxon>
        <taxon>Heterobranchia</taxon>
        <taxon>Euthyneura</taxon>
        <taxon>Panpulmonata</taxon>
        <taxon>Sacoglossa</taxon>
        <taxon>Placobranchoidea</taxon>
        <taxon>Plakobranchidae</taxon>
        <taxon>Elysia</taxon>
    </lineage>
</organism>
<proteinExistence type="predicted"/>
<evidence type="ECO:0000256" key="1">
    <source>
        <dbReference type="ARBA" id="ARBA00022679"/>
    </source>
</evidence>
<reference evidence="4 5" key="1">
    <citation type="journal article" date="2021" name="Elife">
        <title>Chloroplast acquisition without the gene transfer in kleptoplastic sea slugs, Plakobranchus ocellatus.</title>
        <authorList>
            <person name="Maeda T."/>
            <person name="Takahashi S."/>
            <person name="Yoshida T."/>
            <person name="Shimamura S."/>
            <person name="Takaki Y."/>
            <person name="Nagai Y."/>
            <person name="Toyoda A."/>
            <person name="Suzuki Y."/>
            <person name="Arimoto A."/>
            <person name="Ishii H."/>
            <person name="Satoh N."/>
            <person name="Nishiyama T."/>
            <person name="Hasebe M."/>
            <person name="Maruyama T."/>
            <person name="Minagawa J."/>
            <person name="Obokata J."/>
            <person name="Shigenobu S."/>
        </authorList>
    </citation>
    <scope>NUCLEOTIDE SEQUENCE [LARGE SCALE GENOMIC DNA]</scope>
</reference>
<keyword evidence="3" id="KW-0472">Membrane</keyword>
<dbReference type="InterPro" id="IPR027417">
    <property type="entry name" value="P-loop_NTPase"/>
</dbReference>
<dbReference type="SUPFAM" id="SSF52540">
    <property type="entry name" value="P-loop containing nucleoside triphosphate hydrolases"/>
    <property type="match status" value="1"/>
</dbReference>
<keyword evidence="5" id="KW-1185">Reference proteome</keyword>